<protein>
    <submittedName>
        <fullName evidence="2">Uncharacterized protein</fullName>
    </submittedName>
</protein>
<reference evidence="3" key="1">
    <citation type="journal article" date="2016" name="Front. Microbiol.">
        <title>Complete Genome Sequence of Clostridium estertheticum DSM 8809, a Microbe Identified in Spoiled Vacuum Packed Beef.</title>
        <authorList>
            <person name="Yu Z."/>
            <person name="Gunn L."/>
            <person name="Brennan E."/>
            <person name="Reid R."/>
            <person name="Wall P.G."/>
            <person name="Gaora O.P."/>
            <person name="Hurley D."/>
            <person name="Bolton D."/>
            <person name="Fanning S."/>
        </authorList>
    </citation>
    <scope>NUCLEOTIDE SEQUENCE [LARGE SCALE GENOMIC DNA]</scope>
    <source>
        <strain evidence="3">DSM 8809</strain>
    </source>
</reference>
<dbReference type="RefSeq" id="WP_071611647.1">
    <property type="nucleotide sequence ID" value="NZ_CP015756.1"/>
</dbReference>
<dbReference type="AlphaFoldDB" id="A0A1J0GDC0"/>
<evidence type="ECO:0000313" key="2">
    <source>
        <dbReference type="EMBL" id="APC39354.1"/>
    </source>
</evidence>
<keyword evidence="3" id="KW-1185">Reference proteome</keyword>
<proteinExistence type="predicted"/>
<accession>A0A1J0GDC0</accession>
<dbReference type="STRING" id="1552.A7L45_04410"/>
<dbReference type="EMBL" id="CP015756">
    <property type="protein sequence ID" value="APC39354.1"/>
    <property type="molecule type" value="Genomic_DNA"/>
</dbReference>
<feature type="transmembrane region" description="Helical" evidence="1">
    <location>
        <begin position="89"/>
        <end position="110"/>
    </location>
</feature>
<keyword evidence="1" id="KW-0472">Membrane</keyword>
<keyword evidence="1" id="KW-0812">Transmembrane</keyword>
<gene>
    <name evidence="2" type="ORF">A7L45_04410</name>
</gene>
<feature type="transmembrane region" description="Helical" evidence="1">
    <location>
        <begin position="125"/>
        <end position="145"/>
    </location>
</feature>
<dbReference type="OrthoDB" id="1787445at2"/>
<name>A0A1J0GDC0_9CLOT</name>
<sequence>MLRLTLWEVFLRSLPEEFLLVFAVYIFSKTVINVKRYIIASMFFVIAVCLIRLLPIQYGVHTILNVIVIIILTTNVNKISINKSIQASIMAVILLFICEGINVFIVHYVFKVNVKYAFSERLLKIIYSIPSLVIFAAIIFTYYFYLVRKNKLSGVINGEDI</sequence>
<feature type="transmembrane region" description="Helical" evidence="1">
    <location>
        <begin position="37"/>
        <end position="54"/>
    </location>
</feature>
<feature type="transmembrane region" description="Helical" evidence="1">
    <location>
        <begin position="60"/>
        <end position="77"/>
    </location>
</feature>
<evidence type="ECO:0000313" key="3">
    <source>
        <dbReference type="Proteomes" id="UP000182569"/>
    </source>
</evidence>
<evidence type="ECO:0000256" key="1">
    <source>
        <dbReference type="SAM" id="Phobius"/>
    </source>
</evidence>
<dbReference type="Proteomes" id="UP000182569">
    <property type="component" value="Chromosome"/>
</dbReference>
<organism evidence="2 3">
    <name type="scientific">Clostridium estertheticum subsp. estertheticum</name>
    <dbReference type="NCBI Taxonomy" id="1552"/>
    <lineage>
        <taxon>Bacteria</taxon>
        <taxon>Bacillati</taxon>
        <taxon>Bacillota</taxon>
        <taxon>Clostridia</taxon>
        <taxon>Eubacteriales</taxon>
        <taxon>Clostridiaceae</taxon>
        <taxon>Clostridium</taxon>
    </lineage>
</organism>
<dbReference type="KEGG" id="ceu:A7L45_04410"/>
<keyword evidence="1" id="KW-1133">Transmembrane helix</keyword>